<keyword evidence="2" id="KW-0472">Membrane</keyword>
<organism evidence="3">
    <name type="scientific">marine metagenome</name>
    <dbReference type="NCBI Taxonomy" id="408172"/>
    <lineage>
        <taxon>unclassified sequences</taxon>
        <taxon>metagenomes</taxon>
        <taxon>ecological metagenomes</taxon>
    </lineage>
</organism>
<keyword evidence="2" id="KW-0812">Transmembrane</keyword>
<evidence type="ECO:0000256" key="2">
    <source>
        <dbReference type="SAM" id="Phobius"/>
    </source>
</evidence>
<keyword evidence="2" id="KW-1133">Transmembrane helix</keyword>
<reference evidence="3" key="1">
    <citation type="submission" date="2018-05" db="EMBL/GenBank/DDBJ databases">
        <authorList>
            <person name="Lanie J.A."/>
            <person name="Ng W.-L."/>
            <person name="Kazmierczak K.M."/>
            <person name="Andrzejewski T.M."/>
            <person name="Davidsen T.M."/>
            <person name="Wayne K.J."/>
            <person name="Tettelin H."/>
            <person name="Glass J.I."/>
            <person name="Rusch D."/>
            <person name="Podicherti R."/>
            <person name="Tsui H.-C.T."/>
            <person name="Winkler M.E."/>
        </authorList>
    </citation>
    <scope>NUCLEOTIDE SEQUENCE</scope>
</reference>
<accession>A0A382K5A8</accession>
<feature type="region of interest" description="Disordered" evidence="1">
    <location>
        <begin position="225"/>
        <end position="246"/>
    </location>
</feature>
<gene>
    <name evidence="3" type="ORF">METZ01_LOCUS272193</name>
</gene>
<sequence length="264" mass="29343">MIAIFSAAAIPIAVMGVVLEAGKLITASWLYQNWKTVPSLLKGYLCSAVFILMFITSMGIFGFLSKAHIEQTTIASDNTLEIELLQSSIERELTGIGRAEKQLNLLDSALERYMELGAITKGLTARKEQQGERNELSKTITESTQAIATITENKSTLLKEQITIEAEVGPIRYIAELFYGESTQTILENAVRWVIILLVLVFDPLAVLLLIAANISFSQVKRAKKRARKKKERENPIKTKRTDAGQGIVRVTESAGNIETHRYE</sequence>
<feature type="transmembrane region" description="Helical" evidence="2">
    <location>
        <begin position="43"/>
        <end position="64"/>
    </location>
</feature>
<feature type="compositionally biased region" description="Basic and acidic residues" evidence="1">
    <location>
        <begin position="232"/>
        <end position="243"/>
    </location>
</feature>
<evidence type="ECO:0000256" key="1">
    <source>
        <dbReference type="SAM" id="MobiDB-lite"/>
    </source>
</evidence>
<name>A0A382K5A8_9ZZZZ</name>
<feature type="transmembrane region" description="Helical" evidence="2">
    <location>
        <begin position="193"/>
        <end position="217"/>
    </location>
</feature>
<dbReference type="EMBL" id="UINC01078347">
    <property type="protein sequence ID" value="SVC19339.1"/>
    <property type="molecule type" value="Genomic_DNA"/>
</dbReference>
<evidence type="ECO:0000313" key="3">
    <source>
        <dbReference type="EMBL" id="SVC19339.1"/>
    </source>
</evidence>
<proteinExistence type="predicted"/>
<dbReference type="AlphaFoldDB" id="A0A382K5A8"/>
<protein>
    <submittedName>
        <fullName evidence="3">Uncharacterized protein</fullName>
    </submittedName>
</protein>
<feature type="transmembrane region" description="Helical" evidence="2">
    <location>
        <begin position="6"/>
        <end position="31"/>
    </location>
</feature>